<dbReference type="Proteomes" id="UP000058020">
    <property type="component" value="Chromosome"/>
</dbReference>
<dbReference type="STRING" id="1705394.SP60_01555"/>
<dbReference type="AlphaFoldDB" id="A0A0M5LJ14"/>
<evidence type="ECO:0000313" key="1">
    <source>
        <dbReference type="EMBL" id="ALE52040.1"/>
    </source>
</evidence>
<dbReference type="SUPFAM" id="SSF54909">
    <property type="entry name" value="Dimeric alpha+beta barrel"/>
    <property type="match status" value="1"/>
</dbReference>
<keyword evidence="2" id="KW-1185">Reference proteome</keyword>
<proteinExistence type="predicted"/>
<dbReference type="KEGG" id="tho:SP60_01555"/>
<accession>A0A0M5LJ14</accession>
<dbReference type="EMBL" id="CP010552">
    <property type="protein sequence ID" value="ALE52040.1"/>
    <property type="molecule type" value="Genomic_DNA"/>
</dbReference>
<name>A0A0M5LJ14_9GAMM</name>
<evidence type="ECO:0008006" key="3">
    <source>
        <dbReference type="Google" id="ProtNLM"/>
    </source>
</evidence>
<organism evidence="1 2">
    <name type="scientific">Candidatus Thioglobus autotrophicus</name>
    <dbReference type="NCBI Taxonomy" id="1705394"/>
    <lineage>
        <taxon>Bacteria</taxon>
        <taxon>Pseudomonadati</taxon>
        <taxon>Pseudomonadota</taxon>
        <taxon>Gammaproteobacteria</taxon>
        <taxon>Candidatus Pseudothioglobaceae</taxon>
        <taxon>Candidatus Thioglobus</taxon>
    </lineage>
</organism>
<dbReference type="RefSeq" id="WP_053950969.1">
    <property type="nucleotide sequence ID" value="NZ_CP010552.1"/>
</dbReference>
<reference evidence="1 2" key="1">
    <citation type="journal article" date="2015" name="Genome Announc.">
        <title>Genome Sequence of 'Candidatus Thioglobus autotrophica' Strain EF1, a Chemoautotroph from the SUP05 Clade of Marine Gammaproteobacteria.</title>
        <authorList>
            <person name="Shah V."/>
            <person name="Morris R.M."/>
        </authorList>
    </citation>
    <scope>NUCLEOTIDE SEQUENCE [LARGE SCALE GENOMIC DNA]</scope>
    <source>
        <strain evidence="1 2">EF1</strain>
    </source>
</reference>
<dbReference type="OrthoDB" id="7067671at2"/>
<dbReference type="InterPro" id="IPR011008">
    <property type="entry name" value="Dimeric_a/b-barrel"/>
</dbReference>
<protein>
    <recommendedName>
        <fullName evidence="3">ABM domain-containing protein</fullName>
    </recommendedName>
</protein>
<evidence type="ECO:0000313" key="2">
    <source>
        <dbReference type="Proteomes" id="UP000058020"/>
    </source>
</evidence>
<sequence length="100" mass="11641">MSEYFAIVSFELNDKNLLNDWKVFSKEIDEDISQADGFISRDSGIDENGKVYCLVKWQSEAHQQNFRKQLEANENWPKTMERFGTIANMSTMTPNNLEVL</sequence>
<gene>
    <name evidence="1" type="ORF">SP60_01555</name>
</gene>
<dbReference type="Gene3D" id="3.30.70.100">
    <property type="match status" value="1"/>
</dbReference>